<gene>
    <name evidence="2" type="ORF">SAMN05421751_10789</name>
</gene>
<keyword evidence="3" id="KW-1185">Reference proteome</keyword>
<name>A0A1H5W3B9_9RHOB</name>
<feature type="compositionally biased region" description="Basic residues" evidence="1">
    <location>
        <begin position="25"/>
        <end position="41"/>
    </location>
</feature>
<proteinExistence type="predicted"/>
<dbReference type="Proteomes" id="UP000236742">
    <property type="component" value="Unassembled WGS sequence"/>
</dbReference>
<sequence length="41" mass="4564">MKTRFIKSVIQAARDCDTDMPWSRAAKKGKPASRKKAARSA</sequence>
<organism evidence="2 3">
    <name type="scientific">Jhaorihella thermophila</name>
    <dbReference type="NCBI Taxonomy" id="488547"/>
    <lineage>
        <taxon>Bacteria</taxon>
        <taxon>Pseudomonadati</taxon>
        <taxon>Pseudomonadota</taxon>
        <taxon>Alphaproteobacteria</taxon>
        <taxon>Rhodobacterales</taxon>
        <taxon>Paracoccaceae</taxon>
        <taxon>Jhaorihella</taxon>
    </lineage>
</organism>
<accession>A0A1H5W3B9</accession>
<evidence type="ECO:0000256" key="1">
    <source>
        <dbReference type="SAM" id="MobiDB-lite"/>
    </source>
</evidence>
<dbReference type="EMBL" id="FNVD01000007">
    <property type="protein sequence ID" value="SEF93940.1"/>
    <property type="molecule type" value="Genomic_DNA"/>
</dbReference>
<dbReference type="AlphaFoldDB" id="A0A1H5W3B9"/>
<protein>
    <submittedName>
        <fullName evidence="2">Uncharacterized protein</fullName>
    </submittedName>
</protein>
<dbReference type="RefSeq" id="WP_268807782.1">
    <property type="nucleotide sequence ID" value="NZ_FNVD01000007.1"/>
</dbReference>
<feature type="region of interest" description="Disordered" evidence="1">
    <location>
        <begin position="21"/>
        <end position="41"/>
    </location>
</feature>
<evidence type="ECO:0000313" key="2">
    <source>
        <dbReference type="EMBL" id="SEF93940.1"/>
    </source>
</evidence>
<reference evidence="3" key="1">
    <citation type="submission" date="2016-10" db="EMBL/GenBank/DDBJ databases">
        <authorList>
            <person name="Varghese N."/>
            <person name="Submissions S."/>
        </authorList>
    </citation>
    <scope>NUCLEOTIDE SEQUENCE [LARGE SCALE GENOMIC DNA]</scope>
    <source>
        <strain evidence="3">DSM 23413</strain>
    </source>
</reference>
<evidence type="ECO:0000313" key="3">
    <source>
        <dbReference type="Proteomes" id="UP000236742"/>
    </source>
</evidence>